<dbReference type="KEGG" id="cpho:CPHO_03640"/>
<protein>
    <submittedName>
        <fullName evidence="1">Uncharacterized protein</fullName>
    </submittedName>
</protein>
<evidence type="ECO:0000313" key="1">
    <source>
        <dbReference type="EMBL" id="APT92131.1"/>
    </source>
</evidence>
<name>A0A1L7D2D7_9CORY</name>
<accession>A0A1L7D2D7</accession>
<reference evidence="1 2" key="1">
    <citation type="submission" date="2014-08" db="EMBL/GenBank/DDBJ databases">
        <title>Complete genome sequence of Corynebacterium phocae M408/89/1(T)(=DSM 44612(T)), isolated from the common seal (Phoca vitulina).</title>
        <authorList>
            <person name="Ruckert C."/>
            <person name="Albersmeier A."/>
            <person name="Winkler A."/>
            <person name="Kalinowski J."/>
        </authorList>
    </citation>
    <scope>NUCLEOTIDE SEQUENCE [LARGE SCALE GENOMIC DNA]</scope>
    <source>
        <strain evidence="1 2">M408/89/1</strain>
    </source>
</reference>
<dbReference type="AlphaFoldDB" id="A0A1L7D2D7"/>
<proteinExistence type="predicted"/>
<dbReference type="EMBL" id="CP009249">
    <property type="protein sequence ID" value="APT92131.1"/>
    <property type="molecule type" value="Genomic_DNA"/>
</dbReference>
<organism evidence="1 2">
    <name type="scientific">Corynebacterium phocae</name>
    <dbReference type="NCBI Taxonomy" id="161895"/>
    <lineage>
        <taxon>Bacteria</taxon>
        <taxon>Bacillati</taxon>
        <taxon>Actinomycetota</taxon>
        <taxon>Actinomycetes</taxon>
        <taxon>Mycobacteriales</taxon>
        <taxon>Corynebacteriaceae</taxon>
        <taxon>Corynebacterium</taxon>
    </lineage>
</organism>
<evidence type="ECO:0000313" key="2">
    <source>
        <dbReference type="Proteomes" id="UP000185491"/>
    </source>
</evidence>
<keyword evidence="2" id="KW-1185">Reference proteome</keyword>
<dbReference type="Proteomes" id="UP000185491">
    <property type="component" value="Chromosome"/>
</dbReference>
<sequence>MLKSPRENIKLWERQRLLSIRKSIELRYRKLLDEMSRRRGKRIGKSVLSDVLEEPAVKRNMFVAGTLASGVAVLSPLGSLPPKFQVSMGFFGTSMFLALISLQSRQLSWIAKSNFKTLSDPNSQANKAPAKVDLKSIEQLCALETSKVEKQLLKMLKENEKSIERIVKSFESEFAGAELERGTWGEQLQREIPDEFFAVIPFIRGLRPDNRMLYLGPSHSVDKIEHWLLEHGFLKSKVLSWDRIEPERLKVERFSTIILNLVGLSGRHPVHQLDAGAFSSEAQILSIGHAKDDSSSVNLVNLNPAVTLRSVPDRDLAYGKVIRIWKEWK</sequence>
<gene>
    <name evidence="1" type="ORF">CPHO_03640</name>
</gene>